<dbReference type="Gene3D" id="2.60.40.10">
    <property type="entry name" value="Immunoglobulins"/>
    <property type="match status" value="1"/>
</dbReference>
<accession>A0A7R9JU72</accession>
<gene>
    <name evidence="1" type="ORF">TGEB3V08_LOCUS3469</name>
</gene>
<evidence type="ECO:0008006" key="2">
    <source>
        <dbReference type="Google" id="ProtNLM"/>
    </source>
</evidence>
<dbReference type="InterPro" id="IPR013783">
    <property type="entry name" value="Ig-like_fold"/>
</dbReference>
<organism evidence="1">
    <name type="scientific">Timema genevievae</name>
    <name type="common">Walking stick</name>
    <dbReference type="NCBI Taxonomy" id="629358"/>
    <lineage>
        <taxon>Eukaryota</taxon>
        <taxon>Metazoa</taxon>
        <taxon>Ecdysozoa</taxon>
        <taxon>Arthropoda</taxon>
        <taxon>Hexapoda</taxon>
        <taxon>Insecta</taxon>
        <taxon>Pterygota</taxon>
        <taxon>Neoptera</taxon>
        <taxon>Polyneoptera</taxon>
        <taxon>Phasmatodea</taxon>
        <taxon>Timematodea</taxon>
        <taxon>Timematoidea</taxon>
        <taxon>Timematidae</taxon>
        <taxon>Timema</taxon>
    </lineage>
</organism>
<name>A0A7R9JU72_TIMGE</name>
<dbReference type="AlphaFoldDB" id="A0A7R9JU72"/>
<reference evidence="1" key="1">
    <citation type="submission" date="2020-11" db="EMBL/GenBank/DDBJ databases">
        <authorList>
            <person name="Tran Van P."/>
        </authorList>
    </citation>
    <scope>NUCLEOTIDE SEQUENCE</scope>
</reference>
<proteinExistence type="predicted"/>
<protein>
    <recommendedName>
        <fullName evidence="2">Ig-like domain-containing protein</fullName>
    </recommendedName>
</protein>
<evidence type="ECO:0000313" key="1">
    <source>
        <dbReference type="EMBL" id="CAD7589535.1"/>
    </source>
</evidence>
<sequence length="89" mass="10178">MNDTGRWLFPEPIYQTKNDDGKWQEDASLICYSWGESSRVWRKQEDGKMADPSFEMTDTSITALVGQTVYLPCRVNNLGDKVASIIMQI</sequence>
<dbReference type="EMBL" id="OE840112">
    <property type="protein sequence ID" value="CAD7589535.1"/>
    <property type="molecule type" value="Genomic_DNA"/>
</dbReference>